<sequence length="43" mass="4614">MEIAAVVACWDVLHCQRLVSVSAQQVVDGVTKRRDATASTNGQ</sequence>
<dbReference type="EMBL" id="ANJA01003965">
    <property type="protein sequence ID" value="ETO60249.1"/>
    <property type="molecule type" value="Genomic_DNA"/>
</dbReference>
<proteinExistence type="predicted"/>
<comment type="caution">
    <text evidence="1">The sequence shown here is derived from an EMBL/GenBank/DDBJ whole genome shotgun (WGS) entry which is preliminary data.</text>
</comment>
<dbReference type="Proteomes" id="UP000028582">
    <property type="component" value="Unassembled WGS sequence"/>
</dbReference>
<reference evidence="1 2" key="1">
    <citation type="submission" date="2013-11" db="EMBL/GenBank/DDBJ databases">
        <title>The Genome Sequence of Phytophthora parasitica P1976.</title>
        <authorList>
            <consortium name="The Broad Institute Genomics Platform"/>
            <person name="Russ C."/>
            <person name="Tyler B."/>
            <person name="Panabieres F."/>
            <person name="Shan W."/>
            <person name="Tripathy S."/>
            <person name="Grunwald N."/>
            <person name="Machado M."/>
            <person name="Johnson C.S."/>
            <person name="Walker B."/>
            <person name="Young S."/>
            <person name="Zeng Q."/>
            <person name="Gargeya S."/>
            <person name="Fitzgerald M."/>
            <person name="Haas B."/>
            <person name="Abouelleil A."/>
            <person name="Allen A.W."/>
            <person name="Alvarado L."/>
            <person name="Arachchi H.M."/>
            <person name="Berlin A.M."/>
            <person name="Chapman S.B."/>
            <person name="Gainer-Dewar J."/>
            <person name="Goldberg J."/>
            <person name="Griggs A."/>
            <person name="Gujja S."/>
            <person name="Hansen M."/>
            <person name="Howarth C."/>
            <person name="Imamovic A."/>
            <person name="Ireland A."/>
            <person name="Larimer J."/>
            <person name="McCowan C."/>
            <person name="Murphy C."/>
            <person name="Pearson M."/>
            <person name="Poon T.W."/>
            <person name="Priest M."/>
            <person name="Roberts A."/>
            <person name="Saif S."/>
            <person name="Shea T."/>
            <person name="Sisk P."/>
            <person name="Sykes S."/>
            <person name="Wortman J."/>
            <person name="Nusbaum C."/>
            <person name="Birren B."/>
        </authorList>
    </citation>
    <scope>NUCLEOTIDE SEQUENCE [LARGE SCALE GENOMIC DNA]</scope>
    <source>
        <strain evidence="1 2">P1976</strain>
    </source>
</reference>
<gene>
    <name evidence="1" type="ORF">F444_21533</name>
</gene>
<evidence type="ECO:0000313" key="2">
    <source>
        <dbReference type="Proteomes" id="UP000028582"/>
    </source>
</evidence>
<organism evidence="1 2">
    <name type="scientific">Phytophthora nicotianae P1976</name>
    <dbReference type="NCBI Taxonomy" id="1317066"/>
    <lineage>
        <taxon>Eukaryota</taxon>
        <taxon>Sar</taxon>
        <taxon>Stramenopiles</taxon>
        <taxon>Oomycota</taxon>
        <taxon>Peronosporomycetes</taxon>
        <taxon>Peronosporales</taxon>
        <taxon>Peronosporaceae</taxon>
        <taxon>Phytophthora</taxon>
    </lineage>
</organism>
<name>A0A080Z0T8_PHYNI</name>
<protein>
    <submittedName>
        <fullName evidence="1">Uncharacterized protein</fullName>
    </submittedName>
</protein>
<dbReference type="AlphaFoldDB" id="A0A080Z0T8"/>
<accession>A0A080Z0T8</accession>
<evidence type="ECO:0000313" key="1">
    <source>
        <dbReference type="EMBL" id="ETO60249.1"/>
    </source>
</evidence>